<keyword evidence="1" id="KW-1133">Transmembrane helix</keyword>
<proteinExistence type="predicted"/>
<dbReference type="KEGG" id="sus:Acid_7025"/>
<dbReference type="AlphaFoldDB" id="Q01QY2"/>
<gene>
    <name evidence="2" type="ordered locus">Acid_7025</name>
</gene>
<organism evidence="2">
    <name type="scientific">Solibacter usitatus (strain Ellin6076)</name>
    <dbReference type="NCBI Taxonomy" id="234267"/>
    <lineage>
        <taxon>Bacteria</taxon>
        <taxon>Pseudomonadati</taxon>
        <taxon>Acidobacteriota</taxon>
        <taxon>Terriglobia</taxon>
        <taxon>Bryobacterales</taxon>
        <taxon>Solibacteraceae</taxon>
        <taxon>Candidatus Solibacter</taxon>
    </lineage>
</organism>
<dbReference type="HOGENOM" id="CLU_1097948_0_0_0"/>
<accession>Q01QY2</accession>
<dbReference type="eggNOG" id="ENOG5033Y23">
    <property type="taxonomic scope" value="Bacteria"/>
</dbReference>
<dbReference type="InParanoid" id="Q01QY2"/>
<evidence type="ECO:0000256" key="1">
    <source>
        <dbReference type="SAM" id="Phobius"/>
    </source>
</evidence>
<keyword evidence="1" id="KW-0812">Transmembrane</keyword>
<evidence type="ECO:0000313" key="2">
    <source>
        <dbReference type="EMBL" id="ABJ87938.1"/>
    </source>
</evidence>
<dbReference type="OrthoDB" id="129034at2"/>
<reference evidence="2" key="1">
    <citation type="submission" date="2006-10" db="EMBL/GenBank/DDBJ databases">
        <title>Complete sequence of Solibacter usitatus Ellin6076.</title>
        <authorList>
            <consortium name="US DOE Joint Genome Institute"/>
            <person name="Copeland A."/>
            <person name="Lucas S."/>
            <person name="Lapidus A."/>
            <person name="Barry K."/>
            <person name="Detter J.C."/>
            <person name="Glavina del Rio T."/>
            <person name="Hammon N."/>
            <person name="Israni S."/>
            <person name="Dalin E."/>
            <person name="Tice H."/>
            <person name="Pitluck S."/>
            <person name="Thompson L.S."/>
            <person name="Brettin T."/>
            <person name="Bruce D."/>
            <person name="Han C."/>
            <person name="Tapia R."/>
            <person name="Gilna P."/>
            <person name="Schmutz J."/>
            <person name="Larimer F."/>
            <person name="Land M."/>
            <person name="Hauser L."/>
            <person name="Kyrpides N."/>
            <person name="Mikhailova N."/>
            <person name="Janssen P.H."/>
            <person name="Kuske C.R."/>
            <person name="Richardson P."/>
        </authorList>
    </citation>
    <scope>NUCLEOTIDE SEQUENCE</scope>
    <source>
        <strain evidence="2">Ellin6076</strain>
    </source>
</reference>
<dbReference type="STRING" id="234267.Acid_7025"/>
<name>Q01QY2_SOLUE</name>
<dbReference type="EMBL" id="CP000473">
    <property type="protein sequence ID" value="ABJ87938.1"/>
    <property type="molecule type" value="Genomic_DNA"/>
</dbReference>
<sequence>MASPPIPPQLDHLVTRPFSFYPAIIGIEHNEWLFRKASWSEILVLNCKSGAEIWISRRYIGEVSRVDDPVLIVGLNRELEYKGGMIVPFQRRVIEMPVAVGGASMPAAERGEPAPIVGIRVASATDRKAIKLICGAVIAFIVMAVFVIYVSRPRVVFTTRDQTYLGLTGRDDRTAVVLKLGEPATDHWQSDNGELQYEALAYPDKHLTVILMGSDRKSVHYIGAMDQSWTPVHAVPLRSGGSTDSLLRGLHRF</sequence>
<keyword evidence="1" id="KW-0472">Membrane</keyword>
<protein>
    <submittedName>
        <fullName evidence="2">Uncharacterized protein</fullName>
    </submittedName>
</protein>
<feature type="transmembrane region" description="Helical" evidence="1">
    <location>
        <begin position="129"/>
        <end position="150"/>
    </location>
</feature>